<dbReference type="PROSITE" id="PS50949">
    <property type="entry name" value="HTH_GNTR"/>
    <property type="match status" value="1"/>
</dbReference>
<dbReference type="InterPro" id="IPR015424">
    <property type="entry name" value="PyrdxlP-dep_Trfase"/>
</dbReference>
<keyword evidence="8" id="KW-1185">Reference proteome</keyword>
<dbReference type="AlphaFoldDB" id="A0A2K9P570"/>
<dbReference type="SUPFAM" id="SSF53383">
    <property type="entry name" value="PLP-dependent transferases"/>
    <property type="match status" value="1"/>
</dbReference>
<dbReference type="CDD" id="cd07377">
    <property type="entry name" value="WHTH_GntR"/>
    <property type="match status" value="1"/>
</dbReference>
<evidence type="ECO:0000256" key="4">
    <source>
        <dbReference type="ARBA" id="ARBA00023125"/>
    </source>
</evidence>
<keyword evidence="7" id="KW-0808">Transferase</keyword>
<keyword evidence="3" id="KW-0805">Transcription regulation</keyword>
<dbReference type="InterPro" id="IPR051446">
    <property type="entry name" value="HTH_trans_reg/aminotransferase"/>
</dbReference>
<dbReference type="OrthoDB" id="9808770at2"/>
<evidence type="ECO:0000313" key="7">
    <source>
        <dbReference type="EMBL" id="AUO20402.1"/>
    </source>
</evidence>
<reference evidence="7 8" key="1">
    <citation type="submission" date="2017-04" db="EMBL/GenBank/DDBJ databases">
        <title>Monoglobus pectinilyticus 14 draft genome.</title>
        <authorList>
            <person name="Kim C."/>
            <person name="Rosendale D.I."/>
            <person name="Kelly W.J."/>
            <person name="Tannock G.W."/>
            <person name="Patchett M.L."/>
            <person name="Jordens J.Z."/>
        </authorList>
    </citation>
    <scope>NUCLEOTIDE SEQUENCE [LARGE SCALE GENOMIC DNA]</scope>
    <source>
        <strain evidence="7 8">14</strain>
    </source>
</reference>
<dbReference type="InterPro" id="IPR036390">
    <property type="entry name" value="WH_DNA-bd_sf"/>
</dbReference>
<proteinExistence type="inferred from homology"/>
<evidence type="ECO:0000256" key="2">
    <source>
        <dbReference type="ARBA" id="ARBA00022898"/>
    </source>
</evidence>
<dbReference type="PANTHER" id="PTHR46577:SF1">
    <property type="entry name" value="HTH-TYPE TRANSCRIPTIONAL REGULATORY PROTEIN GABR"/>
    <property type="match status" value="1"/>
</dbReference>
<name>A0A2K9P570_9FIRM</name>
<dbReference type="InterPro" id="IPR000524">
    <property type="entry name" value="Tscrpt_reg_HTH_GntR"/>
</dbReference>
<dbReference type="InterPro" id="IPR015421">
    <property type="entry name" value="PyrdxlP-dep_Trfase_major"/>
</dbReference>
<evidence type="ECO:0000259" key="6">
    <source>
        <dbReference type="PROSITE" id="PS50949"/>
    </source>
</evidence>
<sequence length="466" mass="53627">MSIYSFIKKNNGIPLYVQVKQAFINDINTGKLENMQKLPSRRNLAKDLNLSTTTINNAYQALVDEGYVITIDRSGFYVKSNDIQYGEYDDVPWESNTDYTYNFSYNNCEISNLDDTYSKMLTKYIQANDFSSFYMHGNKRGELEFRSAISRFLYNRRNIDCSVSDIFLGAGIQYLLTVVVMILGTDKVYGFENPTDYKMFIWLKNLGLDIRLVDIDLDNGFKCDKLDELGIDVMFVMPENQLPTGHCMSKKQRRELAQWCSGKNSSKYVIEVATDGNLNYTNNTPNPIYSIYKGENVIFIDSFDLTISPNVKTSFMVLPHGLVESVIKKIETYSPLITILEQKIYQDMINSGQLERLIKRNNKTMKDKRNYLISSIQKSKLGPRFKFINYDTGMNLLGIFDSQMNGTELTKLAFNNGVKIFEMTKFLLKPNNIMTKNAFVFGYAGLTIPEIESAVQNLENVWYKLK</sequence>
<dbReference type="GO" id="GO:0008483">
    <property type="term" value="F:transaminase activity"/>
    <property type="evidence" value="ECO:0007669"/>
    <property type="project" value="UniProtKB-KW"/>
</dbReference>
<dbReference type="InterPro" id="IPR036388">
    <property type="entry name" value="WH-like_DNA-bd_sf"/>
</dbReference>
<dbReference type="SUPFAM" id="SSF46785">
    <property type="entry name" value="Winged helix' DNA-binding domain"/>
    <property type="match status" value="1"/>
</dbReference>
<comment type="similarity">
    <text evidence="1">In the C-terminal section; belongs to the class-I pyridoxal-phosphate-dependent aminotransferase family.</text>
</comment>
<keyword evidence="7" id="KW-0032">Aminotransferase</keyword>
<evidence type="ECO:0000256" key="5">
    <source>
        <dbReference type="ARBA" id="ARBA00023163"/>
    </source>
</evidence>
<protein>
    <submittedName>
        <fullName evidence="7">Transcriptional regulator, GntR family with aminotransferase domain-containing protein</fullName>
    </submittedName>
</protein>
<dbReference type="GeneID" id="98063630"/>
<gene>
    <name evidence="7" type="ORF">B9O19_02262</name>
</gene>
<dbReference type="GO" id="GO:0003700">
    <property type="term" value="F:DNA-binding transcription factor activity"/>
    <property type="evidence" value="ECO:0007669"/>
    <property type="project" value="InterPro"/>
</dbReference>
<evidence type="ECO:0000256" key="1">
    <source>
        <dbReference type="ARBA" id="ARBA00005384"/>
    </source>
</evidence>
<dbReference type="Gene3D" id="1.10.10.10">
    <property type="entry name" value="Winged helix-like DNA-binding domain superfamily/Winged helix DNA-binding domain"/>
    <property type="match status" value="1"/>
</dbReference>
<dbReference type="RefSeq" id="WP_102366523.1">
    <property type="nucleotide sequence ID" value="NZ_CP020991.1"/>
</dbReference>
<organism evidence="7 8">
    <name type="scientific">Monoglobus pectinilyticus</name>
    <dbReference type="NCBI Taxonomy" id="1981510"/>
    <lineage>
        <taxon>Bacteria</taxon>
        <taxon>Bacillati</taxon>
        <taxon>Bacillota</taxon>
        <taxon>Clostridia</taxon>
        <taxon>Monoglobales</taxon>
        <taxon>Monoglobaceae</taxon>
        <taxon>Monoglobus</taxon>
    </lineage>
</organism>
<accession>A0A2K9P570</accession>
<feature type="domain" description="HTH gntR-type" evidence="6">
    <location>
        <begin position="13"/>
        <end position="81"/>
    </location>
</feature>
<dbReference type="Gene3D" id="3.40.640.10">
    <property type="entry name" value="Type I PLP-dependent aspartate aminotransferase-like (Major domain)"/>
    <property type="match status" value="1"/>
</dbReference>
<keyword evidence="2" id="KW-0663">Pyridoxal phosphate</keyword>
<dbReference type="EMBL" id="CP020991">
    <property type="protein sequence ID" value="AUO20402.1"/>
    <property type="molecule type" value="Genomic_DNA"/>
</dbReference>
<keyword evidence="5" id="KW-0804">Transcription</keyword>
<dbReference type="GO" id="GO:0003677">
    <property type="term" value="F:DNA binding"/>
    <property type="evidence" value="ECO:0007669"/>
    <property type="project" value="UniProtKB-KW"/>
</dbReference>
<dbReference type="PANTHER" id="PTHR46577">
    <property type="entry name" value="HTH-TYPE TRANSCRIPTIONAL REGULATORY PROTEIN GABR"/>
    <property type="match status" value="1"/>
</dbReference>
<dbReference type="SMART" id="SM00345">
    <property type="entry name" value="HTH_GNTR"/>
    <property type="match status" value="1"/>
</dbReference>
<dbReference type="Pfam" id="PF00392">
    <property type="entry name" value="GntR"/>
    <property type="match status" value="1"/>
</dbReference>
<evidence type="ECO:0000313" key="8">
    <source>
        <dbReference type="Proteomes" id="UP000235589"/>
    </source>
</evidence>
<dbReference type="KEGG" id="mpec:B9O19_02262"/>
<evidence type="ECO:0000256" key="3">
    <source>
        <dbReference type="ARBA" id="ARBA00023015"/>
    </source>
</evidence>
<dbReference type="CDD" id="cd00609">
    <property type="entry name" value="AAT_like"/>
    <property type="match status" value="1"/>
</dbReference>
<dbReference type="Proteomes" id="UP000235589">
    <property type="component" value="Chromosome"/>
</dbReference>
<keyword evidence="4" id="KW-0238">DNA-binding</keyword>